<comment type="similarity">
    <text evidence="1">Belongs to the peroxiredoxin family. AhpC/Prx1 subfamily.</text>
</comment>
<feature type="region of interest" description="Disordered" evidence="5">
    <location>
        <begin position="2503"/>
        <end position="2550"/>
    </location>
</feature>
<feature type="compositionally biased region" description="Basic and acidic residues" evidence="5">
    <location>
        <begin position="1485"/>
        <end position="1495"/>
    </location>
</feature>
<evidence type="ECO:0000256" key="5">
    <source>
        <dbReference type="SAM" id="MobiDB-lite"/>
    </source>
</evidence>
<feature type="compositionally biased region" description="Basic and acidic residues" evidence="5">
    <location>
        <begin position="1932"/>
        <end position="1964"/>
    </location>
</feature>
<feature type="compositionally biased region" description="Basic and acidic residues" evidence="5">
    <location>
        <begin position="1125"/>
        <end position="1134"/>
    </location>
</feature>
<evidence type="ECO:0000256" key="2">
    <source>
        <dbReference type="ARBA" id="ARBA00013017"/>
    </source>
</evidence>
<keyword evidence="8" id="KW-1185">Reference proteome</keyword>
<feature type="region of interest" description="Disordered" evidence="5">
    <location>
        <begin position="1469"/>
        <end position="1711"/>
    </location>
</feature>
<dbReference type="GO" id="GO:0008379">
    <property type="term" value="F:thioredoxin peroxidase activity"/>
    <property type="evidence" value="ECO:0007669"/>
    <property type="project" value="TreeGrafter"/>
</dbReference>
<feature type="compositionally biased region" description="Basic and acidic residues" evidence="5">
    <location>
        <begin position="1893"/>
        <end position="1922"/>
    </location>
</feature>
<dbReference type="InterPro" id="IPR050217">
    <property type="entry name" value="Peroxiredoxin"/>
</dbReference>
<dbReference type="InterPro" id="IPR013766">
    <property type="entry name" value="Thioredoxin_domain"/>
</dbReference>
<feature type="compositionally biased region" description="Basic and acidic residues" evidence="5">
    <location>
        <begin position="1024"/>
        <end position="1038"/>
    </location>
</feature>
<dbReference type="GO" id="GO:0005829">
    <property type="term" value="C:cytosol"/>
    <property type="evidence" value="ECO:0007669"/>
    <property type="project" value="TreeGrafter"/>
</dbReference>
<gene>
    <name evidence="7" type="ORF">PSYICH_LOCUS11977</name>
</gene>
<evidence type="ECO:0000313" key="8">
    <source>
        <dbReference type="Proteomes" id="UP001153636"/>
    </source>
</evidence>
<dbReference type="PROSITE" id="PS51352">
    <property type="entry name" value="THIOREDOXIN_2"/>
    <property type="match status" value="1"/>
</dbReference>
<feature type="compositionally biased region" description="Basic and acidic residues" evidence="5">
    <location>
        <begin position="1153"/>
        <end position="1168"/>
    </location>
</feature>
<feature type="region of interest" description="Disordered" evidence="5">
    <location>
        <begin position="1292"/>
        <end position="1348"/>
    </location>
</feature>
<feature type="region of interest" description="Disordered" evidence="5">
    <location>
        <begin position="384"/>
        <end position="415"/>
    </location>
</feature>
<name>A0A9P0D846_9CUCU</name>
<dbReference type="GO" id="GO:0042744">
    <property type="term" value="P:hydrogen peroxide catabolic process"/>
    <property type="evidence" value="ECO:0007669"/>
    <property type="project" value="TreeGrafter"/>
</dbReference>
<feature type="region of interest" description="Disordered" evidence="5">
    <location>
        <begin position="1204"/>
        <end position="1228"/>
    </location>
</feature>
<dbReference type="OrthoDB" id="6356536at2759"/>
<feature type="region of interest" description="Disordered" evidence="5">
    <location>
        <begin position="992"/>
        <end position="1090"/>
    </location>
</feature>
<feature type="compositionally biased region" description="Basic and acidic residues" evidence="5">
    <location>
        <begin position="2164"/>
        <end position="2205"/>
    </location>
</feature>
<dbReference type="PANTHER" id="PTHR10681">
    <property type="entry name" value="THIOREDOXIN PEROXIDASE"/>
    <property type="match status" value="1"/>
</dbReference>
<dbReference type="SUPFAM" id="SSF52833">
    <property type="entry name" value="Thioredoxin-like"/>
    <property type="match status" value="1"/>
</dbReference>
<accession>A0A9P0D846</accession>
<dbReference type="InterPro" id="IPR036249">
    <property type="entry name" value="Thioredoxin-like_sf"/>
</dbReference>
<dbReference type="EC" id="1.11.1.24" evidence="2"/>
<feature type="compositionally biased region" description="Basic and acidic residues" evidence="5">
    <location>
        <begin position="1316"/>
        <end position="1325"/>
    </location>
</feature>
<evidence type="ECO:0000313" key="7">
    <source>
        <dbReference type="EMBL" id="CAH1112120.1"/>
    </source>
</evidence>
<feature type="compositionally biased region" description="Polar residues" evidence="5">
    <location>
        <begin position="384"/>
        <end position="412"/>
    </location>
</feature>
<proteinExistence type="inferred from homology"/>
<dbReference type="EMBL" id="OV651818">
    <property type="protein sequence ID" value="CAH1112120.1"/>
    <property type="molecule type" value="Genomic_DNA"/>
</dbReference>
<feature type="domain" description="Thioredoxin" evidence="6">
    <location>
        <begin position="2715"/>
        <end position="2876"/>
    </location>
</feature>
<dbReference type="GO" id="GO:0045454">
    <property type="term" value="P:cell redox homeostasis"/>
    <property type="evidence" value="ECO:0007669"/>
    <property type="project" value="TreeGrafter"/>
</dbReference>
<feature type="region of interest" description="Disordered" evidence="5">
    <location>
        <begin position="1102"/>
        <end position="1178"/>
    </location>
</feature>
<feature type="compositionally biased region" description="Basic and acidic residues" evidence="5">
    <location>
        <begin position="1787"/>
        <end position="1810"/>
    </location>
</feature>
<evidence type="ECO:0000259" key="6">
    <source>
        <dbReference type="PROSITE" id="PS51352"/>
    </source>
</evidence>
<dbReference type="Proteomes" id="UP001153636">
    <property type="component" value="Chromosome 6"/>
</dbReference>
<feature type="compositionally biased region" description="Basic and acidic residues" evidence="5">
    <location>
        <begin position="1204"/>
        <end position="1219"/>
    </location>
</feature>
<feature type="region of interest" description="Disordered" evidence="5">
    <location>
        <begin position="935"/>
        <end position="956"/>
    </location>
</feature>
<dbReference type="GO" id="GO:0033554">
    <property type="term" value="P:cellular response to stress"/>
    <property type="evidence" value="ECO:0007669"/>
    <property type="project" value="TreeGrafter"/>
</dbReference>
<feature type="compositionally biased region" description="Basic and acidic residues" evidence="5">
    <location>
        <begin position="1858"/>
        <end position="1883"/>
    </location>
</feature>
<dbReference type="Pfam" id="PF00578">
    <property type="entry name" value="AhpC-TSA"/>
    <property type="match status" value="1"/>
</dbReference>
<organism evidence="7 8">
    <name type="scientific">Psylliodes chrysocephalus</name>
    <dbReference type="NCBI Taxonomy" id="3402493"/>
    <lineage>
        <taxon>Eukaryota</taxon>
        <taxon>Metazoa</taxon>
        <taxon>Ecdysozoa</taxon>
        <taxon>Arthropoda</taxon>
        <taxon>Hexapoda</taxon>
        <taxon>Insecta</taxon>
        <taxon>Pterygota</taxon>
        <taxon>Neoptera</taxon>
        <taxon>Endopterygota</taxon>
        <taxon>Coleoptera</taxon>
        <taxon>Polyphaga</taxon>
        <taxon>Cucujiformia</taxon>
        <taxon>Chrysomeloidea</taxon>
        <taxon>Chrysomelidae</taxon>
        <taxon>Galerucinae</taxon>
        <taxon>Alticini</taxon>
        <taxon>Psylliodes</taxon>
    </lineage>
</organism>
<dbReference type="Gene3D" id="3.40.30.10">
    <property type="entry name" value="Glutaredoxin"/>
    <property type="match status" value="1"/>
</dbReference>
<feature type="compositionally biased region" description="Basic and acidic residues" evidence="5">
    <location>
        <begin position="1054"/>
        <end position="1066"/>
    </location>
</feature>
<evidence type="ECO:0000256" key="1">
    <source>
        <dbReference type="ARBA" id="ARBA00009796"/>
    </source>
</evidence>
<evidence type="ECO:0000256" key="3">
    <source>
        <dbReference type="ARBA" id="ARBA00023002"/>
    </source>
</evidence>
<feature type="region of interest" description="Disordered" evidence="5">
    <location>
        <begin position="1784"/>
        <end position="1817"/>
    </location>
</feature>
<feature type="region of interest" description="Disordered" evidence="5">
    <location>
        <begin position="2160"/>
        <end position="2212"/>
    </location>
</feature>
<dbReference type="PANTHER" id="PTHR10681:SF128">
    <property type="entry name" value="THIOREDOXIN-DEPENDENT PEROXIDE REDUCTASE, MITOCHONDRIAL"/>
    <property type="match status" value="1"/>
</dbReference>
<evidence type="ECO:0000256" key="4">
    <source>
        <dbReference type="ARBA" id="ARBA00049091"/>
    </source>
</evidence>
<feature type="region of interest" description="Disordered" evidence="5">
    <location>
        <begin position="1854"/>
        <end position="1964"/>
    </location>
</feature>
<feature type="region of interest" description="Disordered" evidence="5">
    <location>
        <begin position="1420"/>
        <end position="1451"/>
    </location>
</feature>
<feature type="compositionally biased region" description="Basic and acidic residues" evidence="5">
    <location>
        <begin position="1626"/>
        <end position="1640"/>
    </location>
</feature>
<feature type="compositionally biased region" description="Basic and acidic residues" evidence="5">
    <location>
        <begin position="1420"/>
        <end position="1436"/>
    </location>
</feature>
<protein>
    <recommendedName>
        <fullName evidence="2">thioredoxin-dependent peroxiredoxin</fullName>
        <ecNumber evidence="2">1.11.1.24</ecNumber>
    </recommendedName>
</protein>
<reference evidence="7" key="1">
    <citation type="submission" date="2022-01" db="EMBL/GenBank/DDBJ databases">
        <authorList>
            <person name="King R."/>
        </authorList>
    </citation>
    <scope>NUCLEOTIDE SEQUENCE</scope>
</reference>
<keyword evidence="3" id="KW-0560">Oxidoreductase</keyword>
<feature type="compositionally biased region" description="Low complexity" evidence="5">
    <location>
        <begin position="1696"/>
        <end position="1705"/>
    </location>
</feature>
<dbReference type="GO" id="GO:0006979">
    <property type="term" value="P:response to oxidative stress"/>
    <property type="evidence" value="ECO:0007669"/>
    <property type="project" value="TreeGrafter"/>
</dbReference>
<feature type="compositionally biased region" description="Basic and acidic residues" evidence="5">
    <location>
        <begin position="1268"/>
        <end position="1277"/>
    </location>
</feature>
<feature type="compositionally biased region" description="Basic and acidic residues" evidence="5">
    <location>
        <begin position="1563"/>
        <end position="1591"/>
    </location>
</feature>
<feature type="region of interest" description="Disordered" evidence="5">
    <location>
        <begin position="1257"/>
        <end position="1279"/>
    </location>
</feature>
<feature type="compositionally biased region" description="Polar residues" evidence="5">
    <location>
        <begin position="1142"/>
        <end position="1152"/>
    </location>
</feature>
<dbReference type="InterPro" id="IPR000866">
    <property type="entry name" value="AhpC/TSA"/>
</dbReference>
<comment type="catalytic activity">
    <reaction evidence="4">
        <text>a hydroperoxide + [thioredoxin]-dithiol = an alcohol + [thioredoxin]-disulfide + H2O</text>
        <dbReference type="Rhea" id="RHEA:62620"/>
        <dbReference type="Rhea" id="RHEA-COMP:10698"/>
        <dbReference type="Rhea" id="RHEA-COMP:10700"/>
        <dbReference type="ChEBI" id="CHEBI:15377"/>
        <dbReference type="ChEBI" id="CHEBI:29950"/>
        <dbReference type="ChEBI" id="CHEBI:30879"/>
        <dbReference type="ChEBI" id="CHEBI:35924"/>
        <dbReference type="ChEBI" id="CHEBI:50058"/>
        <dbReference type="EC" id="1.11.1.24"/>
    </reaction>
</comment>
<sequence length="2880" mass="331431">MALASEKELQIDKFLNRKSSMEPQKTFDLTQWEREFREEANSDDVGEIIDCIRRFIESMIIYVLNENYQRQTLLARKCFIMLNSVLQDILLKKNLRNEFVKNVTELIFDIIIEENADYWCIKKELLKKFNSWVSQTSHDIKLQIVTGLSQMYLCKMVDNLTSYGDYELQLTIIEAIFRLYGKTEINKRLKDLIPESEELSQTFADINPSTFDEDCRLFLNNINQKHEKIFSIICDSVLVGNTVCEQPTTDINGLWVDFNICDKAVSWHYRRTAGSNETFWELITLFVSELEHFEIKSTPDMYCIQFIMSGHLITSSEEDSSFLHQSKNVIIILKRNEKAEQLVTSILPKLLDQPPPNPTKKCSRAKMAYKSLDVKVSKSANKSMLSKSEVSSMYNPLQPMPHTSNESKSVNSSKDRSANLGLIKVTSESEDEVISIASTDGSNTYLSVEDTSLIVNSQRTQILSGKCTTSDFNYRQIISSQSASQDNYLTAEGYVENSIKVSTYKNHGTNNSFTDKFKTAEEGSSENYKVQKLSSAKILKVSNKSNLNKKISNREIIEDLNSMKVNIHEYDLTEKENLIKVSQAKYKEESKPKISRNINISQKHAEEINQIRNLDDSMDFAERIICSSEVILKSDQKTSLNNILTQEVDATENTKSNLKHRKEDLSVPQDETVKNTSNLGIVTEENSSQIEILESKKEITKTPKISKKISQQKIKSAEERQIYNEIVEREQIDVIQKVSKFKNKISIVGHIMTETNAFLGEGSSKPYKNQSKRVHLVDGTAKKETFLEDVGQQKIIQRTLNTAKKISKSETQETKLAKDAETFKPGESFSNLKQTVESKTKSEQEEKICLKAPEENIPPKPVDNILQEKIERQRTMYPKRRTLESRNFIEEKTRTTKSEKSYKRRISTDEELNGVKDITKNTEIIYTEEPVMLSAEDGDEAKHKETEKNRRRYSKRSTIISTTKKITSDDEQLSDAGNIIKDTETTDIKERVIYVGDSDEEKPKETIDKKRRYSMQPTILPSDDDSHKEEPKETENSKRRYSKRPSILPPDEDLMIKDTETTDIKEPVIFVGDGDEEKSKKSDYKKRRYSKQPIIITTAEKVKSDDEDLSGAEDLIKNNKTHVGYGDKEEPMKTDKKRKYSKQPTIASPTKKITSDDKDWKTTDIKEQRNKRRYSKRPTILLDDEYLSGAKDIIKHTETADIKEHIISDHSHKEKPKETKKNKRGYFKRSTILPSDDEDLNDAEDIIKDTETADIKEPVISVEDGDEEKAKKIDDKKRRYSKQPIIIPTAEKVKSDDEDLSGTEDLIKNNKTHVGYGDKEEPMKTDKKRRYSKRPTIAPTTKKITSDDEEWKTTGIKEQRNKRKYSKRPTILLDDEYLSDAKDIIKNTETADMKERVISVCGDETDDKDIIKHTETADSKEHIISDRSHKEKPKETKKNKRGYFKRSTILPSDDEDLSVAEDIIKDTETADIKEPVISVGDGDEEKSKKTDDKKQRFFKQLTMIPTSKKVKSDDEDLSGAEDLTKNNKTTNIKYGDEEEPKETEKKSRYSKRLTTTLPTKKIASVDKEWKSTDIKEHILSDHDYEENPKKNEKSKRRYSKRSTILPSEVEDIETADMKEPVISVGHSDEKKPKETDDKKGRYAKQPTIIPTAKKVKTDDEDLSGTEDLTKNKTHVGYGDVKEPMKTDKKRRYSKRPTITPPNKNITPDDEEWKATDFKEQRNKRRYSKRPTILLDDEDLSDAKDIIKNTETADMKERVISVCGDETDDKNRRYPKRQIIKPITKINASDDKELSDTEDVEKHKEAEEKKGRYPKRRRTITLAMEKDISVNELNNEENKKEISAEDSILAKDQITQIREGNKEKNKQEYESTIEESRNLDDKKQRYSKKQSVSKKNEGYVVEKPKRDSEIINTEHIESNEGHKIKVKKSIKNKKYEKESSFKESYEESKTKDKDENNREHVMQGPKKYEDVNIEESKNVPENIDAKKWASNSDFKNKSTDNILATVLVSNINDTVENVESPILSQHLSSARCVSTTPKYNSESENINNSKKLSEKIKTAHPYSTPTSEEQLNLKVTTLTDALDNGITLSQLEAYEVPTQKNTPSVMEKSNKFQQRYIKIGNNLSDTSEEYVPLNSEIQPIIDSEKKFDNLAKQNFSEGILPIEQMNKKTDESKNDTITKSEDRIHLTPSPDKRDVDVKSHRNDFGKESQLSSSVKITSSHEKQFAQYQSQNQIKDQHENVIGDITIHPSLLSKGSVQKMVDTPLKTNGQEHLTEKVKVVQFDVKSNSNSSITTRDLNQTISTSFSARKRKLYYPDEMIVINMEDSLLEVKKPKKIIKEIQKDVSDTTIFTKRKFRTEQSEKPIKNTTKDLETISKAKSDEPKTTSCIKNNIMDEIEKHFSADVQDPKRGAVKKEGRENAQSKSFNFKINSTKRTSIGRKNVTTIGVVLDEEKQFNKTMHKRKKLNTTISSNNSMVKLKSHFERMLDSWRQDASKGSSLIDYLNDNRGKEKKGKTKISEKNRKLSIKNVKEKTRKTGKTSTPKDKRNANRALKNNSMDISNIDDEHVKRRRAKKYAPVSTMAENTKNIVDIVGKHSQRTRTNNNNNPVLIDNLNKNKQFTDSKNNENADGNMDLSIQLSLADATTKRSTDKKLKENRNKIVILSDIQLVPGNRAPQTKRSEDQYKSEVTEYISQKSNVEEPTMGHNPDPEKMWYIEGLMYQLAPSWTATALFNDKPVTIKSSDYIGKYLVLFFYPLDFCDHPYAQPPSEIFAIDNSYESFIELNTEVIGCSIDSYFTHRAWLNYDKNSNFKNLKFPLLADNNHKISKAYMMYSEKLGHSYRGFYIMDPEGIIFAIAVADLNVTIPLDEMFIRIRKHQERNSI</sequence>